<keyword evidence="4" id="KW-0862">Zinc</keyword>
<dbReference type="EMBL" id="LBXL01000068">
    <property type="protein sequence ID" value="KKR27736.1"/>
    <property type="molecule type" value="Genomic_DNA"/>
</dbReference>
<dbReference type="InterPro" id="IPR001279">
    <property type="entry name" value="Metallo-B-lactamas"/>
</dbReference>
<reference evidence="6 7" key="1">
    <citation type="journal article" date="2015" name="Nature">
        <title>rRNA introns, odd ribosomes, and small enigmatic genomes across a large radiation of phyla.</title>
        <authorList>
            <person name="Brown C.T."/>
            <person name="Hug L.A."/>
            <person name="Thomas B.C."/>
            <person name="Sharon I."/>
            <person name="Castelle C.J."/>
            <person name="Singh A."/>
            <person name="Wilkins M.J."/>
            <person name="Williams K.H."/>
            <person name="Banfield J.F."/>
        </authorList>
    </citation>
    <scope>NUCLEOTIDE SEQUENCE [LARGE SCALE GENOMIC DNA]</scope>
</reference>
<dbReference type="CDD" id="cd06262">
    <property type="entry name" value="metallo-hydrolase-like_MBL-fold"/>
    <property type="match status" value="1"/>
</dbReference>
<evidence type="ECO:0000256" key="4">
    <source>
        <dbReference type="ARBA" id="ARBA00022833"/>
    </source>
</evidence>
<evidence type="ECO:0000256" key="3">
    <source>
        <dbReference type="ARBA" id="ARBA00022801"/>
    </source>
</evidence>
<accession>A0A0G0PRM1</accession>
<dbReference type="GO" id="GO:0046872">
    <property type="term" value="F:metal ion binding"/>
    <property type="evidence" value="ECO:0007669"/>
    <property type="project" value="UniProtKB-KW"/>
</dbReference>
<dbReference type="SMART" id="SM00849">
    <property type="entry name" value="Lactamase_B"/>
    <property type="match status" value="1"/>
</dbReference>
<evidence type="ECO:0000256" key="1">
    <source>
        <dbReference type="ARBA" id="ARBA00001947"/>
    </source>
</evidence>
<keyword evidence="2" id="KW-0479">Metal-binding</keyword>
<keyword evidence="3" id="KW-0378">Hydrolase</keyword>
<dbReference type="Proteomes" id="UP000034793">
    <property type="component" value="Unassembled WGS sequence"/>
</dbReference>
<organism evidence="6 7">
    <name type="scientific">Candidatus Woesebacteria bacterium GW2011_GWA1_39_8</name>
    <dbReference type="NCBI Taxonomy" id="1618552"/>
    <lineage>
        <taxon>Bacteria</taxon>
        <taxon>Candidatus Woeseibacteriota</taxon>
    </lineage>
</organism>
<gene>
    <name evidence="6" type="ORF">UT61_C0068G0014</name>
</gene>
<dbReference type="GO" id="GO:0016787">
    <property type="term" value="F:hydrolase activity"/>
    <property type="evidence" value="ECO:0007669"/>
    <property type="project" value="UniProtKB-KW"/>
</dbReference>
<dbReference type="InterPro" id="IPR036866">
    <property type="entry name" value="RibonucZ/Hydroxyglut_hydro"/>
</dbReference>
<dbReference type="PANTHER" id="PTHR46233">
    <property type="entry name" value="HYDROXYACYLGLUTATHIONE HYDROLASE GLOC"/>
    <property type="match status" value="1"/>
</dbReference>
<dbReference type="SUPFAM" id="SSF56281">
    <property type="entry name" value="Metallo-hydrolase/oxidoreductase"/>
    <property type="match status" value="1"/>
</dbReference>
<dbReference type="AlphaFoldDB" id="A0A0G0PRM1"/>
<feature type="non-terminal residue" evidence="6">
    <location>
        <position position="1"/>
    </location>
</feature>
<comment type="cofactor">
    <cofactor evidence="1">
        <name>Zn(2+)</name>
        <dbReference type="ChEBI" id="CHEBI:29105"/>
    </cofactor>
</comment>
<sequence>DPLIIDAGADGDYIITQIVKKNLIPKYIVATHGHFDHILAVSEIKLAFGIPFLVSKQDAFLVRRMVSSAKYYTKVTPDPAPTIDEDLNSFGKITLGKEQLEVLKTPGHTPGSVSVYAPSNKMLFCGDLVFAGNGVGRTDFKYSDYGLLVDSIQNTANLDPATIVLPGHGEPTYIADIKAMTSKMI</sequence>
<dbReference type="PANTHER" id="PTHR46233:SF3">
    <property type="entry name" value="HYDROXYACYLGLUTATHIONE HYDROLASE GLOC"/>
    <property type="match status" value="1"/>
</dbReference>
<evidence type="ECO:0000259" key="5">
    <source>
        <dbReference type="SMART" id="SM00849"/>
    </source>
</evidence>
<proteinExistence type="predicted"/>
<dbReference type="Gene3D" id="3.60.15.10">
    <property type="entry name" value="Ribonuclease Z/Hydroxyacylglutathione hydrolase-like"/>
    <property type="match status" value="1"/>
</dbReference>
<evidence type="ECO:0000313" key="6">
    <source>
        <dbReference type="EMBL" id="KKR27736.1"/>
    </source>
</evidence>
<protein>
    <submittedName>
        <fullName evidence="6">Metallo-beta-lactamase family protein</fullName>
    </submittedName>
</protein>
<feature type="domain" description="Metallo-beta-lactamase" evidence="5">
    <location>
        <begin position="3"/>
        <end position="168"/>
    </location>
</feature>
<dbReference type="InterPro" id="IPR051453">
    <property type="entry name" value="MBL_Glyoxalase_II"/>
</dbReference>
<evidence type="ECO:0000313" key="7">
    <source>
        <dbReference type="Proteomes" id="UP000034793"/>
    </source>
</evidence>
<dbReference type="Pfam" id="PF00753">
    <property type="entry name" value="Lactamase_B"/>
    <property type="match status" value="1"/>
</dbReference>
<name>A0A0G0PRM1_9BACT</name>
<comment type="caution">
    <text evidence="6">The sequence shown here is derived from an EMBL/GenBank/DDBJ whole genome shotgun (WGS) entry which is preliminary data.</text>
</comment>
<evidence type="ECO:0000256" key="2">
    <source>
        <dbReference type="ARBA" id="ARBA00022723"/>
    </source>
</evidence>